<keyword evidence="4 7" id="KW-0863">Zinc-finger</keyword>
<dbReference type="GO" id="GO:0005634">
    <property type="term" value="C:nucleus"/>
    <property type="evidence" value="ECO:0007669"/>
    <property type="project" value="UniProtKB-SubCell"/>
</dbReference>
<feature type="domain" description="C2H2-type" evidence="9">
    <location>
        <begin position="68"/>
        <end position="95"/>
    </location>
</feature>
<dbReference type="GO" id="GO:0008270">
    <property type="term" value="F:zinc ion binding"/>
    <property type="evidence" value="ECO:0007669"/>
    <property type="project" value="UniProtKB-KW"/>
</dbReference>
<keyword evidence="2" id="KW-0479">Metal-binding</keyword>
<dbReference type="Gene3D" id="3.30.160.60">
    <property type="entry name" value="Classic Zinc Finger"/>
    <property type="match status" value="2"/>
</dbReference>
<feature type="compositionally biased region" description="Gly residues" evidence="8">
    <location>
        <begin position="691"/>
        <end position="701"/>
    </location>
</feature>
<feature type="compositionally biased region" description="Low complexity" evidence="8">
    <location>
        <begin position="616"/>
        <end position="625"/>
    </location>
</feature>
<keyword evidence="5" id="KW-0862">Zinc</keyword>
<feature type="region of interest" description="Disordered" evidence="8">
    <location>
        <begin position="115"/>
        <end position="192"/>
    </location>
</feature>
<dbReference type="InterPro" id="IPR013087">
    <property type="entry name" value="Znf_C2H2_type"/>
</dbReference>
<evidence type="ECO:0000256" key="2">
    <source>
        <dbReference type="ARBA" id="ARBA00022723"/>
    </source>
</evidence>
<feature type="compositionally biased region" description="Polar residues" evidence="8">
    <location>
        <begin position="820"/>
        <end position="831"/>
    </location>
</feature>
<organism evidence="10 11">
    <name type="scientific">Schizophyllum amplum</name>
    <dbReference type="NCBI Taxonomy" id="97359"/>
    <lineage>
        <taxon>Eukaryota</taxon>
        <taxon>Fungi</taxon>
        <taxon>Dikarya</taxon>
        <taxon>Basidiomycota</taxon>
        <taxon>Agaricomycotina</taxon>
        <taxon>Agaricomycetes</taxon>
        <taxon>Agaricomycetidae</taxon>
        <taxon>Agaricales</taxon>
        <taxon>Schizophyllaceae</taxon>
        <taxon>Schizophyllum</taxon>
    </lineage>
</organism>
<gene>
    <name evidence="10" type="ORF">BD626DRAFT_83367</name>
</gene>
<comment type="caution">
    <text evidence="10">The sequence shown here is derived from an EMBL/GenBank/DDBJ whole genome shotgun (WGS) entry which is preliminary data.</text>
</comment>
<evidence type="ECO:0000313" key="10">
    <source>
        <dbReference type="EMBL" id="TRM55364.1"/>
    </source>
</evidence>
<feature type="compositionally biased region" description="Low complexity" evidence="8">
    <location>
        <begin position="839"/>
        <end position="898"/>
    </location>
</feature>
<dbReference type="GO" id="GO:0000785">
    <property type="term" value="C:chromatin"/>
    <property type="evidence" value="ECO:0007669"/>
    <property type="project" value="TreeGrafter"/>
</dbReference>
<reference evidence="10 11" key="1">
    <citation type="journal article" date="2019" name="New Phytol.">
        <title>Comparative genomics reveals unique wood-decay strategies and fruiting body development in the Schizophyllaceae.</title>
        <authorList>
            <person name="Almasi E."/>
            <person name="Sahu N."/>
            <person name="Krizsan K."/>
            <person name="Balint B."/>
            <person name="Kovacs G.M."/>
            <person name="Kiss B."/>
            <person name="Cseklye J."/>
            <person name="Drula E."/>
            <person name="Henrissat B."/>
            <person name="Nagy I."/>
            <person name="Chovatia M."/>
            <person name="Adam C."/>
            <person name="LaButti K."/>
            <person name="Lipzen A."/>
            <person name="Riley R."/>
            <person name="Grigoriev I.V."/>
            <person name="Nagy L.G."/>
        </authorList>
    </citation>
    <scope>NUCLEOTIDE SEQUENCE [LARGE SCALE GENOMIC DNA]</scope>
    <source>
        <strain evidence="10 11">NL-1724</strain>
    </source>
</reference>
<dbReference type="SMART" id="SM00355">
    <property type="entry name" value="ZnF_C2H2"/>
    <property type="match status" value="2"/>
</dbReference>
<feature type="region of interest" description="Disordered" evidence="8">
    <location>
        <begin position="427"/>
        <end position="446"/>
    </location>
</feature>
<dbReference type="STRING" id="97359.A0A550BS49"/>
<name>A0A550BS49_9AGAR</name>
<dbReference type="Proteomes" id="UP000320762">
    <property type="component" value="Unassembled WGS sequence"/>
</dbReference>
<sequence>MAAVVASPNMNGAGPRPSNAQDSGVNKRYRPAPAKTFQCRGYGDCRMVFSRSEHLARHIRKHTGERPFSCHCGKQFSRLDNLRQHAQTVHADKQEQNERMMRDLTSLHASMVAANKAGSRGRRGAKKSAQQDSSADGDLDDADDRDADGDADMDEAEPSDLDAVHIKTETATHSMPRGNSRNVRPETSTGYEGMDFNAFRGQDASFRGGSHSFRAFRESARPFLAQANPFKPGQANIPFEANPFGNQQARGTPFEANSVNFKVNSQSRFGGNSVAFETNPATFGTNNPMSFDPSRTHFTPSPPHGMAGVDLGPHPGQQRGQGFSGPGPLDFSQGQDGPLPLGFLPSHLGQPHRQGSHHPSLGQQHPAAFTQAMDAHLRAADGLPHHFSRQLQQGRAYQPYRDLRQRPGPSPRLSLQDNLQIGSQQTGFAHGTGIYSSGEAHPGQQRLAERRSLHLRLSSPRSLGNLQAPRQGVASPFRQSMPSPHQQGAFTSPGHPGITSHHLMGQASPHQGAFPSPGHQQSPFHPSSMGETAHFPFPAFPDQGQDMRGSRPGTGFAGYASRPSTAPTTLYFAGQGLGLGILPAGYGGSDTTGYAAGPASRDDEEGGRFSALAGLDDPSPFSFHPPSDERESISPAGATRKRTFGSPDGPDDDAAGPSQRHSISYEPSDSRPASRRLSLMELCDNEARPGTSGGVRPGTGFAGSFSRPGTSRRVSPGSVGRVSPNSSIRPAARPNTGSFGLSALAINDRERSSISPLTSPPQSVVSPQTASPEITADAPSTSTATAAASPSTSTSHLQEDSRRRHSSANPVMSAYAQDLIRQQQAQMQNVMSKLRDGGSSPTPVSASSAPSPSSVSAPVADLPVRASSSMASTRAATLSRPPARTRASRGRAASAGTADVWEAPFPPLSGPLGMAQDGFYPGMTSERAGRQQPLAQQRAWDELRPLTTEEQYPLPSPQVQQALQSTFEWNQYPPDYPGQTQAAAQFMPGQLDMMPYESSFPPPLPQQPDGPLLPDPQFRLDGRAYGHLQPLPETQMRPEENWMLDPYQQWPRGS</sequence>
<feature type="domain" description="C2H2-type" evidence="9">
    <location>
        <begin position="37"/>
        <end position="67"/>
    </location>
</feature>
<keyword evidence="6" id="KW-0539">Nucleus</keyword>
<feature type="compositionally biased region" description="Low complexity" evidence="8">
    <location>
        <begin position="775"/>
        <end position="795"/>
    </location>
</feature>
<evidence type="ECO:0000256" key="1">
    <source>
        <dbReference type="ARBA" id="ARBA00004123"/>
    </source>
</evidence>
<keyword evidence="3" id="KW-0677">Repeat</keyword>
<dbReference type="FunFam" id="3.30.160.60:FF:002343">
    <property type="entry name" value="Zinc finger protein 33A"/>
    <property type="match status" value="1"/>
</dbReference>
<keyword evidence="11" id="KW-1185">Reference proteome</keyword>
<dbReference type="PANTHER" id="PTHR40626">
    <property type="entry name" value="MIP31509P"/>
    <property type="match status" value="1"/>
</dbReference>
<evidence type="ECO:0000259" key="9">
    <source>
        <dbReference type="PROSITE" id="PS50157"/>
    </source>
</evidence>
<evidence type="ECO:0000256" key="3">
    <source>
        <dbReference type="ARBA" id="ARBA00022737"/>
    </source>
</evidence>
<dbReference type="InterPro" id="IPR036236">
    <property type="entry name" value="Znf_C2H2_sf"/>
</dbReference>
<evidence type="ECO:0000256" key="5">
    <source>
        <dbReference type="ARBA" id="ARBA00022833"/>
    </source>
</evidence>
<evidence type="ECO:0000256" key="6">
    <source>
        <dbReference type="ARBA" id="ARBA00023242"/>
    </source>
</evidence>
<dbReference type="OrthoDB" id="10018191at2759"/>
<evidence type="ECO:0000313" key="11">
    <source>
        <dbReference type="Proteomes" id="UP000320762"/>
    </source>
</evidence>
<accession>A0A550BS49</accession>
<dbReference type="AlphaFoldDB" id="A0A550BS49"/>
<dbReference type="PROSITE" id="PS50157">
    <property type="entry name" value="ZINC_FINGER_C2H2_2"/>
    <property type="match status" value="2"/>
</dbReference>
<feature type="region of interest" description="Disordered" evidence="8">
    <location>
        <begin position="1"/>
        <end position="32"/>
    </location>
</feature>
<feature type="region of interest" description="Disordered" evidence="8">
    <location>
        <begin position="593"/>
        <end position="945"/>
    </location>
</feature>
<comment type="subcellular location">
    <subcellularLocation>
        <location evidence="1">Nucleus</location>
    </subcellularLocation>
</comment>
<proteinExistence type="predicted"/>
<feature type="compositionally biased region" description="Pro residues" evidence="8">
    <location>
        <begin position="1000"/>
        <end position="1014"/>
    </location>
</feature>
<evidence type="ECO:0000256" key="8">
    <source>
        <dbReference type="SAM" id="MobiDB-lite"/>
    </source>
</evidence>
<evidence type="ECO:0000256" key="7">
    <source>
        <dbReference type="PROSITE-ProRule" id="PRU00042"/>
    </source>
</evidence>
<feature type="region of interest" description="Disordered" evidence="8">
    <location>
        <begin position="457"/>
        <end position="555"/>
    </location>
</feature>
<feature type="compositionally biased region" description="Polar residues" evidence="8">
    <location>
        <begin position="477"/>
        <end position="490"/>
    </location>
</feature>
<dbReference type="InterPro" id="IPR051059">
    <property type="entry name" value="VerF-like"/>
</dbReference>
<dbReference type="EMBL" id="VDMD01000168">
    <property type="protein sequence ID" value="TRM55364.1"/>
    <property type="molecule type" value="Genomic_DNA"/>
</dbReference>
<feature type="compositionally biased region" description="Acidic residues" evidence="8">
    <location>
        <begin position="135"/>
        <end position="160"/>
    </location>
</feature>
<dbReference type="SUPFAM" id="SSF57667">
    <property type="entry name" value="beta-beta-alpha zinc fingers"/>
    <property type="match status" value="1"/>
</dbReference>
<dbReference type="GO" id="GO:0000981">
    <property type="term" value="F:DNA-binding transcription factor activity, RNA polymerase II-specific"/>
    <property type="evidence" value="ECO:0007669"/>
    <property type="project" value="InterPro"/>
</dbReference>
<feature type="compositionally biased region" description="Polar residues" evidence="8">
    <location>
        <begin position="753"/>
        <end position="772"/>
    </location>
</feature>
<dbReference type="Pfam" id="PF00096">
    <property type="entry name" value="zf-C2H2"/>
    <property type="match status" value="1"/>
</dbReference>
<feature type="compositionally biased region" description="Polar residues" evidence="8">
    <location>
        <begin position="171"/>
        <end position="190"/>
    </location>
</feature>
<evidence type="ECO:0000256" key="4">
    <source>
        <dbReference type="ARBA" id="ARBA00022771"/>
    </source>
</evidence>
<feature type="region of interest" description="Disordered" evidence="8">
    <location>
        <begin position="305"/>
        <end position="363"/>
    </location>
</feature>
<protein>
    <recommendedName>
        <fullName evidence="9">C2H2-type domain-containing protein</fullName>
    </recommendedName>
</protein>
<dbReference type="GO" id="GO:0000978">
    <property type="term" value="F:RNA polymerase II cis-regulatory region sequence-specific DNA binding"/>
    <property type="evidence" value="ECO:0007669"/>
    <property type="project" value="InterPro"/>
</dbReference>
<dbReference type="PANTHER" id="PTHR40626:SF11">
    <property type="entry name" value="ZINC FINGER PROTEIN YPR022C"/>
    <property type="match status" value="1"/>
</dbReference>
<feature type="region of interest" description="Disordered" evidence="8">
    <location>
        <begin position="996"/>
        <end position="1054"/>
    </location>
</feature>